<evidence type="ECO:0000313" key="2">
    <source>
        <dbReference type="EMBL" id="KAK7067518.1"/>
    </source>
</evidence>
<comment type="caution">
    <text evidence="2">The sequence shown here is derived from an EMBL/GenBank/DDBJ whole genome shotgun (WGS) entry which is preliminary data.</text>
</comment>
<protein>
    <submittedName>
        <fullName evidence="2">Uncharacterized protein</fullName>
    </submittedName>
</protein>
<feature type="region of interest" description="Disordered" evidence="1">
    <location>
        <begin position="295"/>
        <end position="315"/>
    </location>
</feature>
<keyword evidence="3" id="KW-1185">Reference proteome</keyword>
<feature type="compositionally biased region" description="Polar residues" evidence="1">
    <location>
        <begin position="302"/>
        <end position="315"/>
    </location>
</feature>
<dbReference type="AlphaFoldDB" id="A0AAN8WSF9"/>
<feature type="region of interest" description="Disordered" evidence="1">
    <location>
        <begin position="77"/>
        <end position="197"/>
    </location>
</feature>
<feature type="compositionally biased region" description="Polar residues" evidence="1">
    <location>
        <begin position="166"/>
        <end position="180"/>
    </location>
</feature>
<accession>A0AAN8WSF9</accession>
<gene>
    <name evidence="2" type="ORF">SK128_019946</name>
</gene>
<feature type="compositionally biased region" description="Polar residues" evidence="1">
    <location>
        <begin position="92"/>
        <end position="116"/>
    </location>
</feature>
<name>A0AAN8WSF9_HALRR</name>
<sequence length="315" mass="34050">MNDLRGVGQETNHSALDGDRSAFASVNVKALTRSFSDLTRICDSSNSTSPNRQRKEDIRTFSVSVRALRASYGDLPQAVSSSALPPVPRPRTTMTSSRIPRPQQRLSSVNKNSAVQPTPRTSCPPPPAPSTGARNRKLPPTPVKPSEVCSAHARTHATLDSKRNDVSGSLNSSPRTSPLPSGQFVISHKRRIPSPPRKLTVCDRTVANNLTTSINSEKSQCLDTNSESSGVELDSRVSSNTNVNHNSNSISDLSHLNHRTGSQTLSNSVHNMPSGELSYTHMNGYSNSYNTTYSSSNHLNRHSPSVSALQVSANR</sequence>
<dbReference type="EMBL" id="JAXCGZ010018150">
    <property type="protein sequence ID" value="KAK7067518.1"/>
    <property type="molecule type" value="Genomic_DNA"/>
</dbReference>
<dbReference type="Proteomes" id="UP001381693">
    <property type="component" value="Unassembled WGS sequence"/>
</dbReference>
<organism evidence="2 3">
    <name type="scientific">Halocaridina rubra</name>
    <name type="common">Hawaiian red shrimp</name>
    <dbReference type="NCBI Taxonomy" id="373956"/>
    <lineage>
        <taxon>Eukaryota</taxon>
        <taxon>Metazoa</taxon>
        <taxon>Ecdysozoa</taxon>
        <taxon>Arthropoda</taxon>
        <taxon>Crustacea</taxon>
        <taxon>Multicrustacea</taxon>
        <taxon>Malacostraca</taxon>
        <taxon>Eumalacostraca</taxon>
        <taxon>Eucarida</taxon>
        <taxon>Decapoda</taxon>
        <taxon>Pleocyemata</taxon>
        <taxon>Caridea</taxon>
        <taxon>Atyoidea</taxon>
        <taxon>Atyidae</taxon>
        <taxon>Halocaridina</taxon>
    </lineage>
</organism>
<reference evidence="2 3" key="1">
    <citation type="submission" date="2023-11" db="EMBL/GenBank/DDBJ databases">
        <title>Halocaridina rubra genome assembly.</title>
        <authorList>
            <person name="Smith C."/>
        </authorList>
    </citation>
    <scope>NUCLEOTIDE SEQUENCE [LARGE SCALE GENOMIC DNA]</scope>
    <source>
        <strain evidence="2">EP-1</strain>
        <tissue evidence="2">Whole</tissue>
    </source>
</reference>
<evidence type="ECO:0000256" key="1">
    <source>
        <dbReference type="SAM" id="MobiDB-lite"/>
    </source>
</evidence>
<feature type="region of interest" description="Disordered" evidence="1">
    <location>
        <begin position="1"/>
        <end position="22"/>
    </location>
</feature>
<proteinExistence type="predicted"/>
<evidence type="ECO:0000313" key="3">
    <source>
        <dbReference type="Proteomes" id="UP001381693"/>
    </source>
</evidence>